<accession>A0AAD8H9T6</accession>
<evidence type="ECO:0000256" key="2">
    <source>
        <dbReference type="ARBA" id="ARBA00022737"/>
    </source>
</evidence>
<dbReference type="InterPro" id="IPR026825">
    <property type="entry name" value="Vac14"/>
</dbReference>
<dbReference type="EMBL" id="JAUIZM010000009">
    <property type="protein sequence ID" value="KAK1363144.1"/>
    <property type="molecule type" value="Genomic_DNA"/>
</dbReference>
<dbReference type="InterPro" id="IPR021841">
    <property type="entry name" value="VAC14_Fig4p-bd"/>
</dbReference>
<dbReference type="PANTHER" id="PTHR16023:SF0">
    <property type="entry name" value="PROTEIN VAC14 HOMOLOG"/>
    <property type="match status" value="1"/>
</dbReference>
<evidence type="ECO:0000313" key="6">
    <source>
        <dbReference type="Proteomes" id="UP001237642"/>
    </source>
</evidence>
<gene>
    <name evidence="5" type="ORF">POM88_038705</name>
</gene>
<dbReference type="GO" id="GO:0010008">
    <property type="term" value="C:endosome membrane"/>
    <property type="evidence" value="ECO:0007669"/>
    <property type="project" value="TreeGrafter"/>
</dbReference>
<dbReference type="Proteomes" id="UP001237642">
    <property type="component" value="Unassembled WGS sequence"/>
</dbReference>
<proteinExistence type="predicted"/>
<dbReference type="GO" id="GO:0006661">
    <property type="term" value="P:phosphatidylinositol biosynthetic process"/>
    <property type="evidence" value="ECO:0007669"/>
    <property type="project" value="InterPro"/>
</dbReference>
<reference evidence="5" key="1">
    <citation type="submission" date="2023-02" db="EMBL/GenBank/DDBJ databases">
        <title>Genome of toxic invasive species Heracleum sosnowskyi carries increased number of genes despite the absence of recent whole-genome duplications.</title>
        <authorList>
            <person name="Schelkunov M."/>
            <person name="Shtratnikova V."/>
            <person name="Makarenko M."/>
            <person name="Klepikova A."/>
            <person name="Omelchenko D."/>
            <person name="Novikova G."/>
            <person name="Obukhova E."/>
            <person name="Bogdanov V."/>
            <person name="Penin A."/>
            <person name="Logacheva M."/>
        </authorList>
    </citation>
    <scope>NUCLEOTIDE SEQUENCE</scope>
    <source>
        <strain evidence="5">Hsosn_3</strain>
        <tissue evidence="5">Leaf</tissue>
    </source>
</reference>
<comment type="caution">
    <text evidence="5">The sequence shown here is derived from an EMBL/GenBank/DDBJ whole genome shotgun (WGS) entry which is preliminary data.</text>
</comment>
<reference evidence="5" key="2">
    <citation type="submission" date="2023-05" db="EMBL/GenBank/DDBJ databases">
        <authorList>
            <person name="Schelkunov M.I."/>
        </authorList>
    </citation>
    <scope>NUCLEOTIDE SEQUENCE</scope>
    <source>
        <strain evidence="5">Hsosn_3</strain>
        <tissue evidence="5">Leaf</tissue>
    </source>
</reference>
<comment type="subcellular location">
    <subcellularLocation>
        <location evidence="1">Endomembrane system</location>
    </subcellularLocation>
</comment>
<feature type="domain" description="Vacuolar protein 14 C-terminal Fig4-binding" evidence="4">
    <location>
        <begin position="52"/>
        <end position="98"/>
    </location>
</feature>
<protein>
    <recommendedName>
        <fullName evidence="4">Vacuolar protein 14 C-terminal Fig4-binding domain-containing protein</fullName>
    </recommendedName>
</protein>
<organism evidence="5 6">
    <name type="scientific">Heracleum sosnowskyi</name>
    <dbReference type="NCBI Taxonomy" id="360622"/>
    <lineage>
        <taxon>Eukaryota</taxon>
        <taxon>Viridiplantae</taxon>
        <taxon>Streptophyta</taxon>
        <taxon>Embryophyta</taxon>
        <taxon>Tracheophyta</taxon>
        <taxon>Spermatophyta</taxon>
        <taxon>Magnoliopsida</taxon>
        <taxon>eudicotyledons</taxon>
        <taxon>Gunneridae</taxon>
        <taxon>Pentapetalae</taxon>
        <taxon>asterids</taxon>
        <taxon>campanulids</taxon>
        <taxon>Apiales</taxon>
        <taxon>Apiaceae</taxon>
        <taxon>Apioideae</taxon>
        <taxon>apioid superclade</taxon>
        <taxon>Tordylieae</taxon>
        <taxon>Tordyliinae</taxon>
        <taxon>Heracleum</taxon>
    </lineage>
</organism>
<keyword evidence="2" id="KW-0677">Repeat</keyword>
<name>A0AAD8H9T6_9APIA</name>
<dbReference type="Pfam" id="PF11916">
    <property type="entry name" value="Vac14_Fig4_bd"/>
    <property type="match status" value="1"/>
</dbReference>
<evidence type="ECO:0000256" key="3">
    <source>
        <dbReference type="ARBA" id="ARBA00023136"/>
    </source>
</evidence>
<dbReference type="PANTHER" id="PTHR16023">
    <property type="entry name" value="TAX1 BINDING PROTEIN-RELATED"/>
    <property type="match status" value="1"/>
</dbReference>
<evidence type="ECO:0000259" key="4">
    <source>
        <dbReference type="Pfam" id="PF11916"/>
    </source>
</evidence>
<keyword evidence="3" id="KW-0472">Membrane</keyword>
<sequence>MCTGYTLLKALSDPSDAVVLLVLEVHAVIAREPKHFRQLVVFLVHNFIIDNSLLEKRGALIIRRLCVLLDAERVYREVSTILEGESDLDFASIMVQVAKLYKLS</sequence>
<dbReference type="GO" id="GO:0070772">
    <property type="term" value="C:PAS complex"/>
    <property type="evidence" value="ECO:0007669"/>
    <property type="project" value="InterPro"/>
</dbReference>
<keyword evidence="6" id="KW-1185">Reference proteome</keyword>
<evidence type="ECO:0000313" key="5">
    <source>
        <dbReference type="EMBL" id="KAK1363144.1"/>
    </source>
</evidence>
<evidence type="ECO:0000256" key="1">
    <source>
        <dbReference type="ARBA" id="ARBA00004308"/>
    </source>
</evidence>
<dbReference type="AlphaFoldDB" id="A0AAD8H9T6"/>